<accession>A0A0M9VMZ1</accession>
<dbReference type="InterPro" id="IPR022782">
    <property type="entry name" value="AIP3-like_C"/>
</dbReference>
<feature type="region of interest" description="Disordered" evidence="2">
    <location>
        <begin position="701"/>
        <end position="725"/>
    </location>
</feature>
<organism evidence="4 5">
    <name type="scientific">Malassezia pachydermatis</name>
    <dbReference type="NCBI Taxonomy" id="77020"/>
    <lineage>
        <taxon>Eukaryota</taxon>
        <taxon>Fungi</taxon>
        <taxon>Dikarya</taxon>
        <taxon>Basidiomycota</taxon>
        <taxon>Ustilaginomycotina</taxon>
        <taxon>Malasseziomycetes</taxon>
        <taxon>Malasseziales</taxon>
        <taxon>Malasseziaceae</taxon>
        <taxon>Malassezia</taxon>
    </lineage>
</organism>
<evidence type="ECO:0000256" key="1">
    <source>
        <dbReference type="ARBA" id="ARBA00023054"/>
    </source>
</evidence>
<dbReference type="VEuPathDB" id="FungiDB:Malapachy_1288"/>
<feature type="compositionally biased region" description="Polar residues" evidence="2">
    <location>
        <begin position="291"/>
        <end position="305"/>
    </location>
</feature>
<evidence type="ECO:0000256" key="2">
    <source>
        <dbReference type="SAM" id="MobiDB-lite"/>
    </source>
</evidence>
<protein>
    <recommendedName>
        <fullName evidence="3">Actin interacting protein 3 C-terminal domain-containing protein</fullName>
    </recommendedName>
</protein>
<gene>
    <name evidence="4" type="ORF">Malapachy_1288</name>
</gene>
<dbReference type="InterPro" id="IPR056279">
    <property type="entry name" value="Aip3p_Bud6_N"/>
</dbReference>
<evidence type="ECO:0000259" key="3">
    <source>
        <dbReference type="SMART" id="SM00806"/>
    </source>
</evidence>
<keyword evidence="5" id="KW-1185">Reference proteome</keyword>
<evidence type="ECO:0000313" key="5">
    <source>
        <dbReference type="Proteomes" id="UP000037751"/>
    </source>
</evidence>
<dbReference type="OrthoDB" id="783096at2759"/>
<feature type="region of interest" description="Disordered" evidence="2">
    <location>
        <begin position="159"/>
        <end position="248"/>
    </location>
</feature>
<dbReference type="Pfam" id="PF03915">
    <property type="entry name" value="AIP3"/>
    <property type="match status" value="1"/>
</dbReference>
<dbReference type="GeneID" id="28727668"/>
<feature type="compositionally biased region" description="Pro residues" evidence="2">
    <location>
        <begin position="183"/>
        <end position="194"/>
    </location>
</feature>
<dbReference type="RefSeq" id="XP_017990425.1">
    <property type="nucleotide sequence ID" value="XM_018135793.1"/>
</dbReference>
<dbReference type="GO" id="GO:0030010">
    <property type="term" value="P:establishment of cell polarity"/>
    <property type="evidence" value="ECO:0007669"/>
    <property type="project" value="TreeGrafter"/>
</dbReference>
<proteinExistence type="predicted"/>
<dbReference type="Gene3D" id="1.20.58.1540">
    <property type="entry name" value="Actin interacting protein 3, C-terminal domain"/>
    <property type="match status" value="1"/>
</dbReference>
<dbReference type="GO" id="GO:0005737">
    <property type="term" value="C:cytoplasm"/>
    <property type="evidence" value="ECO:0007669"/>
    <property type="project" value="TreeGrafter"/>
</dbReference>
<feature type="domain" description="Actin interacting protein 3 C-terminal" evidence="3">
    <location>
        <begin position="352"/>
        <end position="799"/>
    </location>
</feature>
<dbReference type="InterPro" id="IPR051825">
    <property type="entry name" value="SRCIN1"/>
</dbReference>
<dbReference type="Pfam" id="PF23153">
    <property type="entry name" value="Aip3p_Bud6_N"/>
    <property type="match status" value="1"/>
</dbReference>
<dbReference type="PANTHER" id="PTHR22741">
    <property type="entry name" value="P140CAP/SNIP-RELATED"/>
    <property type="match status" value="1"/>
</dbReference>
<dbReference type="PANTHER" id="PTHR22741:SF10">
    <property type="entry name" value="COILED-COIL DOMAIN-CONTAINING PROTEIN CG32809"/>
    <property type="match status" value="1"/>
</dbReference>
<dbReference type="STRING" id="77020.A0A0M9VMZ1"/>
<dbReference type="GO" id="GO:0051286">
    <property type="term" value="C:cell tip"/>
    <property type="evidence" value="ECO:0007669"/>
    <property type="project" value="TreeGrafter"/>
</dbReference>
<feature type="compositionally biased region" description="Basic and acidic residues" evidence="2">
    <location>
        <begin position="701"/>
        <end position="713"/>
    </location>
</feature>
<feature type="region of interest" description="Disordered" evidence="2">
    <location>
        <begin position="278"/>
        <end position="320"/>
    </location>
</feature>
<dbReference type="InterPro" id="IPR005613">
    <property type="entry name" value="AIP3_C"/>
</dbReference>
<dbReference type="GO" id="GO:0005519">
    <property type="term" value="F:cytoskeletal regulatory protein binding"/>
    <property type="evidence" value="ECO:0007669"/>
    <property type="project" value="InterPro"/>
</dbReference>
<evidence type="ECO:0000313" key="4">
    <source>
        <dbReference type="EMBL" id="KOS12793.1"/>
    </source>
</evidence>
<name>A0A0M9VMZ1_9BASI</name>
<comment type="caution">
    <text evidence="4">The sequence shown here is derived from an EMBL/GenBank/DDBJ whole genome shotgun (WGS) entry which is preliminary data.</text>
</comment>
<feature type="compositionally biased region" description="Low complexity" evidence="2">
    <location>
        <begin position="159"/>
        <end position="176"/>
    </location>
</feature>
<dbReference type="Proteomes" id="UP000037751">
    <property type="component" value="Unassembled WGS sequence"/>
</dbReference>
<dbReference type="EMBL" id="LGAV01000009">
    <property type="protein sequence ID" value="KOS12793.1"/>
    <property type="molecule type" value="Genomic_DNA"/>
</dbReference>
<feature type="compositionally biased region" description="Low complexity" evidence="2">
    <location>
        <begin position="306"/>
        <end position="320"/>
    </location>
</feature>
<sequence>MAGVGEQPQDVSGPRAMVVGPSAPVPGPEGQISHIESAVTRLLVATKMLLESLTHWSQGKETETNVSQIYVRLGNDFNAALSSFLSVHIDMADLYSVPADLRRCLEACLSEPASPEALERHLPSIREIIIRLLQGLKAKQTLYRQRQAEAALTAPVPVPVPVAVGTGTETSAATSTFPKRRPLPPPGPSGPPSSRPTSLLMSSAPITEPPATPSHAGTNPSSARSSPTKFGSVASTNDPQASLRRSDALERRASKRFSAYAFNKMGAGSGLLAALGTTTPSVSPRGAERLTPQSTLPRVQEQTTGARAIPTPAETPTRAPTQAAMATSASEMASTDKALPDIVSSPTTMPLFFQVHDHVHKVSVPIDVSMEDRGLSLAQLRMIFVHQFSHAVELDQIPDVYIKDPTTGVAYLLENMDDVQPRSVLLLRALPKAKTPESNGITQLREDITTALQSVMHEIHTLKAMYATTPRKDSAVGTPILDADFQRAGDRLMHLAATAHPDVSTGDTSGASQRSAAYAHELKRQYEALQHLRNDFAVLRQVQDESEQDMRQVFAQVREQVHAMHDVVALGPSAGRNLVESGKTQLDAKSQAVLTSVEDLQDVIEDLKLDVGHRGVKPKPMELRRIQQEIAQATQRLHDLEEYMDSVRPSWKRTWESELQTIVDEQEFLHYQEGLLADLKQDHTALQGVFASIQQVVRLRDQGPSRTADEPAKAPRYVPPPPDEEHQGLHTVMVEVRGQSIDHERRLRALQAAERAREKAKTARTDEFMQEIAEFADTKGLRRTGGHLEAERIRQKRDQTTLRAMWDA</sequence>
<dbReference type="AlphaFoldDB" id="A0A0M9VMZ1"/>
<reference evidence="4 5" key="1">
    <citation type="submission" date="2015-07" db="EMBL/GenBank/DDBJ databases">
        <title>Draft Genome Sequence of Malassezia furfur CBS1878 and Malassezia pachydermatis CBS1879.</title>
        <authorList>
            <person name="Triana S."/>
            <person name="Ohm R."/>
            <person name="Gonzalez A."/>
            <person name="DeCock H."/>
            <person name="Restrepo S."/>
            <person name="Celis A."/>
        </authorList>
    </citation>
    <scope>NUCLEOTIDE SEQUENCE [LARGE SCALE GENOMIC DNA]</scope>
    <source>
        <strain evidence="4 5">CBS 1879</strain>
    </source>
</reference>
<feature type="compositionally biased region" description="Polar residues" evidence="2">
    <location>
        <begin position="215"/>
        <end position="240"/>
    </location>
</feature>
<dbReference type="SMART" id="SM00806">
    <property type="entry name" value="AIP3"/>
    <property type="match status" value="1"/>
</dbReference>
<keyword evidence="1" id="KW-0175">Coiled coil</keyword>